<dbReference type="AlphaFoldDB" id="A0A1D3CVG4"/>
<dbReference type="VEuPathDB" id="ToxoDB:cyc_05350"/>
<accession>A0A1D3CVG4</accession>
<feature type="compositionally biased region" description="Polar residues" evidence="1">
    <location>
        <begin position="240"/>
        <end position="261"/>
    </location>
</feature>
<dbReference type="Proteomes" id="UP000095192">
    <property type="component" value="Unassembled WGS sequence"/>
</dbReference>
<feature type="compositionally biased region" description="Low complexity" evidence="1">
    <location>
        <begin position="349"/>
        <end position="361"/>
    </location>
</feature>
<feature type="region of interest" description="Disordered" evidence="1">
    <location>
        <begin position="223"/>
        <end position="268"/>
    </location>
</feature>
<feature type="compositionally biased region" description="Basic and acidic residues" evidence="1">
    <location>
        <begin position="500"/>
        <end position="510"/>
    </location>
</feature>
<evidence type="ECO:0000256" key="1">
    <source>
        <dbReference type="SAM" id="MobiDB-lite"/>
    </source>
</evidence>
<feature type="compositionally biased region" description="Polar residues" evidence="1">
    <location>
        <begin position="511"/>
        <end position="535"/>
    </location>
</feature>
<organism evidence="2 3">
    <name type="scientific">Cyclospora cayetanensis</name>
    <dbReference type="NCBI Taxonomy" id="88456"/>
    <lineage>
        <taxon>Eukaryota</taxon>
        <taxon>Sar</taxon>
        <taxon>Alveolata</taxon>
        <taxon>Apicomplexa</taxon>
        <taxon>Conoidasida</taxon>
        <taxon>Coccidia</taxon>
        <taxon>Eucoccidiorida</taxon>
        <taxon>Eimeriorina</taxon>
        <taxon>Eimeriidae</taxon>
        <taxon>Cyclospora</taxon>
    </lineage>
</organism>
<dbReference type="EMBL" id="JROU02001803">
    <property type="protein sequence ID" value="OEH75188.1"/>
    <property type="molecule type" value="Genomic_DNA"/>
</dbReference>
<feature type="compositionally biased region" description="Polar residues" evidence="1">
    <location>
        <begin position="460"/>
        <end position="471"/>
    </location>
</feature>
<evidence type="ECO:0000313" key="3">
    <source>
        <dbReference type="Proteomes" id="UP000095192"/>
    </source>
</evidence>
<protein>
    <submittedName>
        <fullName evidence="2">Uncharacterized protein</fullName>
    </submittedName>
</protein>
<dbReference type="InParanoid" id="A0A1D3CVG4"/>
<reference evidence="2 3" key="1">
    <citation type="journal article" date="2016" name="BMC Genomics">
        <title>Comparative genomics reveals Cyclospora cayetanensis possesses coccidia-like metabolism and invasion components but unique surface antigens.</title>
        <authorList>
            <person name="Liu S."/>
            <person name="Wang L."/>
            <person name="Zheng H."/>
            <person name="Xu Z."/>
            <person name="Roellig D.M."/>
            <person name="Li N."/>
            <person name="Frace M.A."/>
            <person name="Tang K."/>
            <person name="Arrowood M.J."/>
            <person name="Moss D.M."/>
            <person name="Zhang L."/>
            <person name="Feng Y."/>
            <person name="Xiao L."/>
        </authorList>
    </citation>
    <scope>NUCLEOTIDE SEQUENCE [LARGE SCALE GENOMIC DNA]</scope>
    <source>
        <strain evidence="2 3">CHN_HEN01</strain>
    </source>
</reference>
<feature type="compositionally biased region" description="Low complexity" evidence="1">
    <location>
        <begin position="614"/>
        <end position="626"/>
    </location>
</feature>
<gene>
    <name evidence="2" type="ORF">cyc_05350</name>
</gene>
<name>A0A1D3CVG4_9EIME</name>
<feature type="compositionally biased region" description="Basic residues" evidence="1">
    <location>
        <begin position="112"/>
        <end position="124"/>
    </location>
</feature>
<keyword evidence="3" id="KW-1185">Reference proteome</keyword>
<feature type="region of interest" description="Disordered" evidence="1">
    <location>
        <begin position="61"/>
        <end position="92"/>
    </location>
</feature>
<sequence>MQEGLFGLHSARSTLDAATGDAATGDAADICPQPSAQILKLQNAGGAARCAAAVPETVFPPLPPLAARNPPKDAPQTTLQQQQQGESPFASRSVCVSRLHASGASAASVGVSKRKRLRQQRKHCASPESLHAVQKKPQTQEQLRLPRAKEEAPEGADAAAAPAAVETPRGVVTARAAAEAEAFAEAFAEPAAAECAAAVTTARKSSTASPGFKKGGVVALTTPVTLPTEPPVSPTDKHASNQLEQQASSLHEQQDACNTQELPRRSAPENFVFQNSKLRKASGISYLLHPPPQQPPQPQRQLTDGLEQTELRRLSCFSPEKQGKQLHIQVQSEPLQRLHQLLRQDATPSDSSAAVSAGDVATGRKREFRSGKKPALLRQSLVEQGTPAQADSGCAICVGADFSKEAAAAQKKSFRAEEYHWPSLGRAVTAGKGRGYSSERSSGTTTPSLKKQATEDLSGGFSSAGSVNTLRMQPPTEHMHCTSSRRQQFHVLTRKWREKRRGEAHPRSAQKEQTFSQQPLQLPSIATTFPSNSASRAAARKEALPAPPSPSPPEETAQLPTRLREEPTDLRGWSRSISSNALPQAGSAAGDCSSARSAAAATAAFPSFPPPSSPTLSRGRSSLQRRLPAREQSHWMRMRSPGTDGKRLREAFLSTNTWL</sequence>
<proteinExistence type="predicted"/>
<feature type="region of interest" description="Disordered" evidence="1">
    <location>
        <begin position="428"/>
        <end position="562"/>
    </location>
</feature>
<comment type="caution">
    <text evidence="2">The sequence shown here is derived from an EMBL/GenBank/DDBJ whole genome shotgun (WGS) entry which is preliminary data.</text>
</comment>
<feature type="region of interest" description="Disordered" evidence="1">
    <location>
        <begin position="604"/>
        <end position="631"/>
    </location>
</feature>
<feature type="compositionally biased region" description="Low complexity" evidence="1">
    <location>
        <begin position="155"/>
        <end position="164"/>
    </location>
</feature>
<feature type="compositionally biased region" description="Polar residues" evidence="1">
    <location>
        <begin position="438"/>
        <end position="451"/>
    </location>
</feature>
<feature type="region of interest" description="Disordered" evidence="1">
    <location>
        <begin position="107"/>
        <end position="164"/>
    </location>
</feature>
<evidence type="ECO:0000313" key="2">
    <source>
        <dbReference type="EMBL" id="OEH75188.1"/>
    </source>
</evidence>
<feature type="region of interest" description="Disordered" evidence="1">
    <location>
        <begin position="344"/>
        <end position="372"/>
    </location>
</feature>